<sequence length="271" mass="31674">MGQQADFLIHKGSHVLFILHWQILFGSKDNYMVINRKTLGIMSECQRMNVKLYGKLRFTASFWGRFFDGLWLSLTKDECQIIWLNLRIWLWFQFSIYLYSIEILIYMKVSLNDATRLVIYIGGQWETDGGLIWVFIYVQGSGKYSDQCEIMDGVLNSACAGFLIKIKIPGMIMGWLMEVSWIQAIIDISNGFRDQGLKIQGCQHNVCHRLFQAVFIIRVSVVLPLFSQYMGSKWHVWVVFMMFVIDKLVLALVIQCEYESFLWFRGCNVAF</sequence>
<evidence type="ECO:0000313" key="2">
    <source>
        <dbReference type="Proteomes" id="UP001642260"/>
    </source>
</evidence>
<accession>A0ABC8LC80</accession>
<protein>
    <recommendedName>
        <fullName evidence="3">Transmembrane protein</fullName>
    </recommendedName>
</protein>
<evidence type="ECO:0000313" key="1">
    <source>
        <dbReference type="EMBL" id="CAH8381059.1"/>
    </source>
</evidence>
<evidence type="ECO:0008006" key="3">
    <source>
        <dbReference type="Google" id="ProtNLM"/>
    </source>
</evidence>
<feature type="non-terminal residue" evidence="1">
    <location>
        <position position="271"/>
    </location>
</feature>
<feature type="non-terminal residue" evidence="1">
    <location>
        <position position="1"/>
    </location>
</feature>
<gene>
    <name evidence="1" type="ORF">ERUC_LOCUS33542</name>
</gene>
<keyword evidence="2" id="KW-1185">Reference proteome</keyword>
<reference evidence="1 2" key="1">
    <citation type="submission" date="2022-03" db="EMBL/GenBank/DDBJ databases">
        <authorList>
            <person name="Macdonald S."/>
            <person name="Ahmed S."/>
            <person name="Newling K."/>
        </authorList>
    </citation>
    <scope>NUCLEOTIDE SEQUENCE [LARGE SCALE GENOMIC DNA]</scope>
</reference>
<organism evidence="1 2">
    <name type="scientific">Eruca vesicaria subsp. sativa</name>
    <name type="common">Garden rocket</name>
    <name type="synonym">Eruca sativa</name>
    <dbReference type="NCBI Taxonomy" id="29727"/>
    <lineage>
        <taxon>Eukaryota</taxon>
        <taxon>Viridiplantae</taxon>
        <taxon>Streptophyta</taxon>
        <taxon>Embryophyta</taxon>
        <taxon>Tracheophyta</taxon>
        <taxon>Spermatophyta</taxon>
        <taxon>Magnoliopsida</taxon>
        <taxon>eudicotyledons</taxon>
        <taxon>Gunneridae</taxon>
        <taxon>Pentapetalae</taxon>
        <taxon>rosids</taxon>
        <taxon>malvids</taxon>
        <taxon>Brassicales</taxon>
        <taxon>Brassicaceae</taxon>
        <taxon>Brassiceae</taxon>
        <taxon>Eruca</taxon>
    </lineage>
</organism>
<comment type="caution">
    <text evidence="1">The sequence shown here is derived from an EMBL/GenBank/DDBJ whole genome shotgun (WGS) entry which is preliminary data.</text>
</comment>
<dbReference type="EMBL" id="CAKOAT010502932">
    <property type="protein sequence ID" value="CAH8381059.1"/>
    <property type="molecule type" value="Genomic_DNA"/>
</dbReference>
<name>A0ABC8LC80_ERUVS</name>
<proteinExistence type="predicted"/>
<dbReference type="Proteomes" id="UP001642260">
    <property type="component" value="Unassembled WGS sequence"/>
</dbReference>
<dbReference type="AlphaFoldDB" id="A0ABC8LC80"/>